<evidence type="ECO:0000313" key="3">
    <source>
        <dbReference type="EMBL" id="ACT49496.1"/>
    </source>
</evidence>
<dbReference type="GO" id="GO:0035243">
    <property type="term" value="F:protein-arginine omega-N symmetric methyltransferase activity"/>
    <property type="evidence" value="ECO:0007669"/>
    <property type="project" value="TreeGrafter"/>
</dbReference>
<protein>
    <recommendedName>
        <fullName evidence="5">SAM-dependent methyltransferase</fullName>
    </recommendedName>
</protein>
<keyword evidence="2" id="KW-0808">Transferase</keyword>
<dbReference type="SUPFAM" id="SSF53335">
    <property type="entry name" value="S-adenosyl-L-methionine-dependent methyltransferases"/>
    <property type="match status" value="1"/>
</dbReference>
<dbReference type="PANTHER" id="PTHR12049">
    <property type="entry name" value="PROTEIN ARGININE METHYLTRANSFERASE NDUFAF7, MITOCHONDRIAL"/>
    <property type="match status" value="1"/>
</dbReference>
<dbReference type="eggNOG" id="COG1565">
    <property type="taxonomic scope" value="Bacteria"/>
</dbReference>
<dbReference type="PANTHER" id="PTHR12049:SF7">
    <property type="entry name" value="PROTEIN ARGININE METHYLTRANSFERASE NDUFAF7, MITOCHONDRIAL"/>
    <property type="match status" value="1"/>
</dbReference>
<dbReference type="RefSeq" id="WP_015829236.1">
    <property type="nucleotide sequence ID" value="NC_012969.1"/>
</dbReference>
<keyword evidence="4" id="KW-1185">Reference proteome</keyword>
<dbReference type="InterPro" id="IPR029063">
    <property type="entry name" value="SAM-dependent_MTases_sf"/>
</dbReference>
<evidence type="ECO:0008006" key="5">
    <source>
        <dbReference type="Google" id="ProtNLM"/>
    </source>
</evidence>
<evidence type="ECO:0000313" key="4">
    <source>
        <dbReference type="Proteomes" id="UP000002743"/>
    </source>
</evidence>
<sequence length="385" mass="42138">MINSLPKPDADAAAHSQQLKLHIGRHIAEAGGWLDFAQYMDLVLYAPSLGYYSAGAKKFGPAGDFVTAPELSPLFARTLATQAADIISATAGDVLELGAGSGRLAADLLLELDRLQQLPSQYRILEISAYLRQVQKDYLQKVLPPHLMQRVEWLDSLPEVFSGLVLGNEVLDALPVHILHQQADGLLQRGVGLAPDGEFQWVDQPADPLIQAAFRETRLPEPYTTEICMAAGGLIASLASMLQRGVVLLIDYGFPRHEYYHPQRQQGTLMCHYRHHAHTDPFLYPGLQDITAHVDFTRIAESAMQQGLSVMGYASQAQFLINCGITECLAEVSPHDIAVYAPLASSAQKLLSPAEMGELFKVIAVGRGVDEPLRGFGRGDKRHTL</sequence>
<evidence type="ECO:0000256" key="2">
    <source>
        <dbReference type="ARBA" id="ARBA00022679"/>
    </source>
</evidence>
<reference evidence="4" key="1">
    <citation type="submission" date="2009-07" db="EMBL/GenBank/DDBJ databases">
        <title>Complete sequence of chromosome of Methylovorus sp. SIP3-4.</title>
        <authorList>
            <person name="Lucas S."/>
            <person name="Copeland A."/>
            <person name="Lapidus A."/>
            <person name="Glavina del Rio T."/>
            <person name="Tice H."/>
            <person name="Bruce D."/>
            <person name="Goodwin L."/>
            <person name="Pitluck S."/>
            <person name="Clum A."/>
            <person name="Larimer F."/>
            <person name="Land M."/>
            <person name="Hauser L."/>
            <person name="Kyrpides N."/>
            <person name="Mikhailova N."/>
            <person name="Kayluzhnaya M."/>
            <person name="Chistoserdova L."/>
        </authorList>
    </citation>
    <scope>NUCLEOTIDE SEQUENCE [LARGE SCALE GENOMIC DNA]</scope>
    <source>
        <strain evidence="4">SIP3-4</strain>
    </source>
</reference>
<keyword evidence="1" id="KW-0489">Methyltransferase</keyword>
<organism evidence="3 4">
    <name type="scientific">Methylovorus glucosotrophus (strain SIP3-4)</name>
    <dbReference type="NCBI Taxonomy" id="582744"/>
    <lineage>
        <taxon>Bacteria</taxon>
        <taxon>Pseudomonadati</taxon>
        <taxon>Pseudomonadota</taxon>
        <taxon>Betaproteobacteria</taxon>
        <taxon>Nitrosomonadales</taxon>
        <taxon>Methylophilaceae</taxon>
        <taxon>Methylovorus</taxon>
    </lineage>
</organism>
<dbReference type="HOGENOM" id="CLU_024840_1_0_4"/>
<dbReference type="KEGG" id="mei:Msip34_0247"/>
<dbReference type="Pfam" id="PF02636">
    <property type="entry name" value="Methyltransf_28"/>
    <property type="match status" value="1"/>
</dbReference>
<dbReference type="AlphaFoldDB" id="C6X8M6"/>
<dbReference type="GO" id="GO:0032259">
    <property type="term" value="P:methylation"/>
    <property type="evidence" value="ECO:0007669"/>
    <property type="project" value="UniProtKB-KW"/>
</dbReference>
<name>C6X8M6_METGS</name>
<dbReference type="EMBL" id="CP001674">
    <property type="protein sequence ID" value="ACT49496.1"/>
    <property type="molecule type" value="Genomic_DNA"/>
</dbReference>
<gene>
    <name evidence="3" type="ordered locus">Msip34_0247</name>
</gene>
<evidence type="ECO:0000256" key="1">
    <source>
        <dbReference type="ARBA" id="ARBA00022603"/>
    </source>
</evidence>
<dbReference type="InterPro" id="IPR003788">
    <property type="entry name" value="NDUFAF7"/>
</dbReference>
<dbReference type="Gene3D" id="3.40.50.12710">
    <property type="match status" value="1"/>
</dbReference>
<dbReference type="Proteomes" id="UP000002743">
    <property type="component" value="Chromosome"/>
</dbReference>
<proteinExistence type="predicted"/>
<reference evidence="3 4" key="2">
    <citation type="journal article" date="2011" name="J. Bacteriol.">
        <title>Genomes of three methylotrophs from a single niche uncover genetic and metabolic divergence of Methylophilaceae.</title>
        <authorList>
            <person name="Lapidus A."/>
            <person name="Clum A."/>
            <person name="Labutti K."/>
            <person name="Kaluzhnaya M.G."/>
            <person name="Lim S."/>
            <person name="Beck D.A."/>
            <person name="Glavina Del Rio T."/>
            <person name="Nolan M."/>
            <person name="Mavromatis K."/>
            <person name="Huntemann M."/>
            <person name="Lucas S."/>
            <person name="Lidstrom M.E."/>
            <person name="Ivanova N."/>
            <person name="Chistoserdova L."/>
        </authorList>
    </citation>
    <scope>NUCLEOTIDE SEQUENCE [LARGE SCALE GENOMIC DNA]</scope>
    <source>
        <strain evidence="3 4">SIP3-4</strain>
    </source>
</reference>
<dbReference type="STRING" id="582744.Msip34_0247"/>
<accession>C6X8M6</accession>
<dbReference type="InterPro" id="IPR038375">
    <property type="entry name" value="NDUFAF7_sf"/>
</dbReference>
<dbReference type="OrthoDB" id="9794208at2"/>